<sequence>MPECPRCRQPVDSQAIACPYCKYELKAFGHPGIPLHRADQGEFLCQSCLYHQDDTCNFPKRPYARECTLYQDQSKPIVPQPSLNSQVRFPHSVGEWVQRNALGVAIVIIIIISVLLAL</sequence>
<dbReference type="Proteomes" id="UP000326169">
    <property type="component" value="Unassembled WGS sequence"/>
</dbReference>
<evidence type="ECO:0000313" key="2">
    <source>
        <dbReference type="EMBL" id="GCE95563.1"/>
    </source>
</evidence>
<feature type="transmembrane region" description="Helical" evidence="1">
    <location>
        <begin position="96"/>
        <end position="117"/>
    </location>
</feature>
<organism evidence="2 3">
    <name type="scientific">Limnospira platensis NIES-46</name>
    <dbReference type="NCBI Taxonomy" id="1236695"/>
    <lineage>
        <taxon>Bacteria</taxon>
        <taxon>Bacillati</taxon>
        <taxon>Cyanobacteriota</taxon>
        <taxon>Cyanophyceae</taxon>
        <taxon>Oscillatoriophycideae</taxon>
        <taxon>Oscillatoriales</taxon>
        <taxon>Sirenicapillariaceae</taxon>
        <taxon>Limnospira</taxon>
    </lineage>
</organism>
<name>A0A5M3T792_LIMPL</name>
<reference evidence="2 3" key="1">
    <citation type="journal article" date="2019" name="J Genomics">
        <title>The Draft Genome of a Hydrogen-producing Cyanobacterium, Arthrospira platensis NIES-46.</title>
        <authorList>
            <person name="Suzuki S."/>
            <person name="Yamaguchi H."/>
            <person name="Kawachi M."/>
        </authorList>
    </citation>
    <scope>NUCLEOTIDE SEQUENCE [LARGE SCALE GENOMIC DNA]</scope>
    <source>
        <strain evidence="2 3">NIES-46</strain>
    </source>
</reference>
<proteinExistence type="predicted"/>
<evidence type="ECO:0008006" key="4">
    <source>
        <dbReference type="Google" id="ProtNLM"/>
    </source>
</evidence>
<dbReference type="EMBL" id="BIMW01000141">
    <property type="protein sequence ID" value="GCE95563.1"/>
    <property type="molecule type" value="Genomic_DNA"/>
</dbReference>
<evidence type="ECO:0000256" key="1">
    <source>
        <dbReference type="SAM" id="Phobius"/>
    </source>
</evidence>
<keyword evidence="3" id="KW-1185">Reference proteome</keyword>
<dbReference type="RefSeq" id="WP_006619441.1">
    <property type="nucleotide sequence ID" value="NZ_BIMW01000141.1"/>
</dbReference>
<comment type="caution">
    <text evidence="2">The sequence shown here is derived from an EMBL/GenBank/DDBJ whole genome shotgun (WGS) entry which is preliminary data.</text>
</comment>
<protein>
    <recommendedName>
        <fullName evidence="4">DZANK-type domain-containing protein</fullName>
    </recommendedName>
</protein>
<gene>
    <name evidence="2" type="ORF">NIES46_36290</name>
</gene>
<accession>A0A5M3T792</accession>
<keyword evidence="1" id="KW-1133">Transmembrane helix</keyword>
<keyword evidence="1" id="KW-0472">Membrane</keyword>
<keyword evidence="1" id="KW-0812">Transmembrane</keyword>
<dbReference type="GeneID" id="301684409"/>
<evidence type="ECO:0000313" key="3">
    <source>
        <dbReference type="Proteomes" id="UP000326169"/>
    </source>
</evidence>